<dbReference type="EMBL" id="CP058601">
    <property type="protein sequence ID" value="QLG49850.1"/>
    <property type="molecule type" value="Genomic_DNA"/>
</dbReference>
<dbReference type="InterPro" id="IPR027268">
    <property type="entry name" value="Peptidase_M4/M1_CTD_sf"/>
</dbReference>
<proteinExistence type="predicted"/>
<dbReference type="Gene3D" id="1.10.390.10">
    <property type="entry name" value="Neutral Protease Domain 2"/>
    <property type="match status" value="1"/>
</dbReference>
<evidence type="ECO:0000313" key="2">
    <source>
        <dbReference type="EMBL" id="QLG49850.1"/>
    </source>
</evidence>
<keyword evidence="1" id="KW-0812">Transmembrane</keyword>
<accession>A0A7D5GLF9</accession>
<gene>
    <name evidence="2" type="ORF">HYG82_13780</name>
</gene>
<dbReference type="Proteomes" id="UP000509241">
    <property type="component" value="Chromosome"/>
</dbReference>
<sequence>MNSRVGVVLVIVLLAGSLSSSVGAIGIGPPVDAPADQSIRAEVQPTAGTAVPRLGTATAVSGTDATATDSAADILHQTIVLRHRPDDPDVFETEMTFRIPDSVTDLEITLGHGATVESRTGFERSGERTLRWTGETDEPVVRYTMPAGGGDGEQQSVESSREGYEFVDTGEWGVVRVPDVSISQKVTEPVGVEEAVSVDGPGATGGDIAFFGEVTEHERAVDGGMIRLVVPEVAQLQESPDAILAALADARGRLEVGAQSDEVFVVAVPSDVDWGPKRGIQYGRSDAWVVDDATFDEANPVWLHEYVHVRQRFSSVKTGTAPETDWLVEAQADYYAGLLALESGRSDFDDFATLLERGEQSPYADGVLTDRSSWQDRETAYTKGALVYGEIDRKLRVATDGDRTLEDVFRTLNAQQGPITEADFLEAIEDAGGTDVRAVAERYTQTDATPEMWSRKQHRAAFEQPVAAFDYELGSEPLTVAGQDWKRWGPSETDDTDGNVRDVIAVPVGEPVSVPVAVSNVGDRDGTYDATLSVDGRVADQQRGTLGPGKRASHRLSWTPTRPGEYEVRVGTQRLTAVVRSPSSVTVTDLQVAPESTSPGDPVTATATVEAAGERPAATVLEFRTAEGVVATRPLALRPDETTTVGADLQFDERGRYEIAVAGETTIVDVGTGPGATLEEMSGFGVPAALGAVVVVVAVTLTARSHRK</sequence>
<evidence type="ECO:0008006" key="4">
    <source>
        <dbReference type="Google" id="ProtNLM"/>
    </source>
</evidence>
<feature type="transmembrane region" description="Helical" evidence="1">
    <location>
        <begin position="684"/>
        <end position="703"/>
    </location>
</feature>
<dbReference type="RefSeq" id="WP_179261791.1">
    <property type="nucleotide sequence ID" value="NZ_CP058601.1"/>
</dbReference>
<evidence type="ECO:0000313" key="3">
    <source>
        <dbReference type="Proteomes" id="UP000509241"/>
    </source>
</evidence>
<dbReference type="InterPro" id="IPR017868">
    <property type="entry name" value="Filamin/ABP280_repeat-like"/>
</dbReference>
<dbReference type="PROSITE" id="PS50194">
    <property type="entry name" value="FILAMIN_REPEAT"/>
    <property type="match status" value="1"/>
</dbReference>
<keyword evidence="1" id="KW-1133">Transmembrane helix</keyword>
<dbReference type="AlphaFoldDB" id="A0A7D5GLF9"/>
<dbReference type="KEGG" id="haly:HYG82_13780"/>
<protein>
    <recommendedName>
        <fullName evidence="4">CARDB domain-containing protein</fullName>
    </recommendedName>
</protein>
<name>A0A7D5GLF9_9EURY</name>
<evidence type="ECO:0000256" key="1">
    <source>
        <dbReference type="SAM" id="Phobius"/>
    </source>
</evidence>
<reference evidence="2 3" key="1">
    <citation type="submission" date="2020-07" db="EMBL/GenBank/DDBJ databases">
        <authorList>
            <person name="Cui H."/>
        </authorList>
    </citation>
    <scope>NUCLEOTIDE SEQUENCE [LARGE SCALE GENOMIC DNA]</scope>
    <source>
        <strain evidence="2 3">YPL8</strain>
    </source>
</reference>
<dbReference type="OrthoDB" id="271491at2157"/>
<dbReference type="Gene3D" id="2.60.40.10">
    <property type="entry name" value="Immunoglobulins"/>
    <property type="match status" value="2"/>
</dbReference>
<keyword evidence="1" id="KW-0472">Membrane</keyword>
<organism evidence="2 3">
    <name type="scientific">Natrinema halophilum</name>
    <dbReference type="NCBI Taxonomy" id="1699371"/>
    <lineage>
        <taxon>Archaea</taxon>
        <taxon>Methanobacteriati</taxon>
        <taxon>Methanobacteriota</taxon>
        <taxon>Stenosarchaea group</taxon>
        <taxon>Halobacteria</taxon>
        <taxon>Halobacteriales</taxon>
        <taxon>Natrialbaceae</taxon>
        <taxon>Natrinema</taxon>
    </lineage>
</organism>
<dbReference type="GeneID" id="56034381"/>
<dbReference type="InterPro" id="IPR013783">
    <property type="entry name" value="Ig-like_fold"/>
</dbReference>
<keyword evidence="3" id="KW-1185">Reference proteome</keyword>